<protein>
    <submittedName>
        <fullName evidence="1">AAA family ATPase</fullName>
    </submittedName>
</protein>
<comment type="caution">
    <text evidence="1">The sequence shown here is derived from an EMBL/GenBank/DDBJ whole genome shotgun (WGS) entry which is preliminary data.</text>
</comment>
<dbReference type="RefSeq" id="WP_185060269.1">
    <property type="nucleotide sequence ID" value="NZ_BAABJP010000018.1"/>
</dbReference>
<name>A0ABP9QCB8_9PSEU</name>
<proteinExistence type="predicted"/>
<evidence type="ECO:0000313" key="1">
    <source>
        <dbReference type="EMBL" id="GAA5159409.1"/>
    </source>
</evidence>
<dbReference type="Gene3D" id="3.40.50.300">
    <property type="entry name" value="P-loop containing nucleotide triphosphate hydrolases"/>
    <property type="match status" value="1"/>
</dbReference>
<gene>
    <name evidence="1" type="ORF">GCM10023321_40520</name>
</gene>
<dbReference type="Pfam" id="PF13671">
    <property type="entry name" value="AAA_33"/>
    <property type="match status" value="1"/>
</dbReference>
<reference evidence="2" key="1">
    <citation type="journal article" date="2019" name="Int. J. Syst. Evol. Microbiol.">
        <title>The Global Catalogue of Microorganisms (GCM) 10K type strain sequencing project: providing services to taxonomists for standard genome sequencing and annotation.</title>
        <authorList>
            <consortium name="The Broad Institute Genomics Platform"/>
            <consortium name="The Broad Institute Genome Sequencing Center for Infectious Disease"/>
            <person name="Wu L."/>
            <person name="Ma J."/>
        </authorList>
    </citation>
    <scope>NUCLEOTIDE SEQUENCE [LARGE SCALE GENOMIC DNA]</scope>
    <source>
        <strain evidence="2">JCM 18303</strain>
    </source>
</reference>
<dbReference type="InterPro" id="IPR027417">
    <property type="entry name" value="P-loop_NTPase"/>
</dbReference>
<dbReference type="EMBL" id="BAABJP010000018">
    <property type="protein sequence ID" value="GAA5159409.1"/>
    <property type="molecule type" value="Genomic_DNA"/>
</dbReference>
<accession>A0ABP9QCB8</accession>
<keyword evidence="2" id="KW-1185">Reference proteome</keyword>
<dbReference type="SUPFAM" id="SSF52540">
    <property type="entry name" value="P-loop containing nucleoside triphosphate hydrolases"/>
    <property type="match status" value="1"/>
</dbReference>
<sequence length="183" mass="19550">MTGRVVILTGPPGAGKSTVARLLVDTFDLGVHLHTDDFWHYIRRGAVEPYLPEAHRQNQVVIGVLARAACGYAAGGYDVVCDGIVGPWFLPVFRAEAIGIELHYVVLRPDEGTTLHRATARTGVDDLTDPEPVRLLHGQFAELSELEPHVLDSSRLDAAGTCEAVLDGLGAGAYRLGKLASSG</sequence>
<organism evidence="1 2">
    <name type="scientific">Pseudonocardia eucalypti</name>
    <dbReference type="NCBI Taxonomy" id="648755"/>
    <lineage>
        <taxon>Bacteria</taxon>
        <taxon>Bacillati</taxon>
        <taxon>Actinomycetota</taxon>
        <taxon>Actinomycetes</taxon>
        <taxon>Pseudonocardiales</taxon>
        <taxon>Pseudonocardiaceae</taxon>
        <taxon>Pseudonocardia</taxon>
    </lineage>
</organism>
<evidence type="ECO:0000313" key="2">
    <source>
        <dbReference type="Proteomes" id="UP001428817"/>
    </source>
</evidence>
<dbReference type="Proteomes" id="UP001428817">
    <property type="component" value="Unassembled WGS sequence"/>
</dbReference>